<evidence type="ECO:0000256" key="4">
    <source>
        <dbReference type="SAM" id="Phobius"/>
    </source>
</evidence>
<dbReference type="OrthoDB" id="6111203at2759"/>
<dbReference type="EMBL" id="CACVKT020003640">
    <property type="protein sequence ID" value="CAC5384730.1"/>
    <property type="molecule type" value="Genomic_DNA"/>
</dbReference>
<evidence type="ECO:0000313" key="6">
    <source>
        <dbReference type="EMBL" id="CAC5384730.1"/>
    </source>
</evidence>
<proteinExistence type="predicted"/>
<evidence type="ECO:0000256" key="1">
    <source>
        <dbReference type="ARBA" id="ARBA00004613"/>
    </source>
</evidence>
<evidence type="ECO:0000256" key="2">
    <source>
        <dbReference type="ARBA" id="ARBA00022525"/>
    </source>
</evidence>
<keyword evidence="3" id="KW-0732">Signal</keyword>
<evidence type="ECO:0000259" key="5">
    <source>
        <dbReference type="PROSITE" id="PS50871"/>
    </source>
</evidence>
<keyword evidence="4" id="KW-0472">Membrane</keyword>
<dbReference type="PANTHER" id="PTHR22923">
    <property type="entry name" value="CEREBELLIN-RELATED"/>
    <property type="match status" value="1"/>
</dbReference>
<dbReference type="SMART" id="SM00110">
    <property type="entry name" value="C1Q"/>
    <property type="match status" value="1"/>
</dbReference>
<reference evidence="6 7" key="1">
    <citation type="submission" date="2020-06" db="EMBL/GenBank/DDBJ databases">
        <authorList>
            <person name="Li R."/>
            <person name="Bekaert M."/>
        </authorList>
    </citation>
    <scope>NUCLEOTIDE SEQUENCE [LARGE SCALE GENOMIC DNA]</scope>
    <source>
        <strain evidence="7">wild</strain>
    </source>
</reference>
<dbReference type="Pfam" id="PF00386">
    <property type="entry name" value="C1q"/>
    <property type="match status" value="1"/>
</dbReference>
<dbReference type="PRINTS" id="PR00007">
    <property type="entry name" value="COMPLEMNTC1Q"/>
</dbReference>
<organism evidence="6 7">
    <name type="scientific">Mytilus coruscus</name>
    <name type="common">Sea mussel</name>
    <dbReference type="NCBI Taxonomy" id="42192"/>
    <lineage>
        <taxon>Eukaryota</taxon>
        <taxon>Metazoa</taxon>
        <taxon>Spiralia</taxon>
        <taxon>Lophotrochozoa</taxon>
        <taxon>Mollusca</taxon>
        <taxon>Bivalvia</taxon>
        <taxon>Autobranchia</taxon>
        <taxon>Pteriomorphia</taxon>
        <taxon>Mytilida</taxon>
        <taxon>Mytiloidea</taxon>
        <taxon>Mytilidae</taxon>
        <taxon>Mytilinae</taxon>
        <taxon>Mytilus</taxon>
    </lineage>
</organism>
<sequence>MKLISSVNVLTLIFLVEMVVGTRLGYHNKRYNKKKDTECQCLNRDTTPAFSAVLTNAQNVAENTATKFDRVVTNILDGYDPATGIFTAPIDGVYHFSSSVLSPKGNKLFVSLYHNDVAITSIWASPADATFEMGTTNMVLDLKEGDEVAIRSRGNYRVHSHPDGFSSFSGFMISK</sequence>
<keyword evidence="2" id="KW-0964">Secreted</keyword>
<comment type="subcellular location">
    <subcellularLocation>
        <location evidence="1">Secreted</location>
    </subcellularLocation>
</comment>
<keyword evidence="4" id="KW-1133">Transmembrane helix</keyword>
<protein>
    <submittedName>
        <fullName evidence="6">COL8A</fullName>
    </submittedName>
</protein>
<dbReference type="Gene3D" id="2.60.120.40">
    <property type="match status" value="1"/>
</dbReference>
<accession>A0A6J8BNQ2</accession>
<evidence type="ECO:0000256" key="3">
    <source>
        <dbReference type="ARBA" id="ARBA00022729"/>
    </source>
</evidence>
<dbReference type="AlphaFoldDB" id="A0A6J8BNQ2"/>
<dbReference type="InterPro" id="IPR050822">
    <property type="entry name" value="Cerebellin_Synaptic_Org"/>
</dbReference>
<evidence type="ECO:0000313" key="7">
    <source>
        <dbReference type="Proteomes" id="UP000507470"/>
    </source>
</evidence>
<dbReference type="InterPro" id="IPR008983">
    <property type="entry name" value="Tumour_necrosis_fac-like_dom"/>
</dbReference>
<keyword evidence="4" id="KW-0812">Transmembrane</keyword>
<dbReference type="PANTHER" id="PTHR22923:SF116">
    <property type="entry name" value="C1Q DOMAIN-CONTAINING PROTEIN"/>
    <property type="match status" value="1"/>
</dbReference>
<dbReference type="PROSITE" id="PS50871">
    <property type="entry name" value="C1Q"/>
    <property type="match status" value="1"/>
</dbReference>
<feature type="domain" description="C1q" evidence="5">
    <location>
        <begin position="43"/>
        <end position="175"/>
    </location>
</feature>
<dbReference type="SUPFAM" id="SSF49842">
    <property type="entry name" value="TNF-like"/>
    <property type="match status" value="1"/>
</dbReference>
<name>A0A6J8BNQ2_MYTCO</name>
<dbReference type="GO" id="GO:0005576">
    <property type="term" value="C:extracellular region"/>
    <property type="evidence" value="ECO:0007669"/>
    <property type="project" value="UniProtKB-SubCell"/>
</dbReference>
<dbReference type="Proteomes" id="UP000507470">
    <property type="component" value="Unassembled WGS sequence"/>
</dbReference>
<keyword evidence="7" id="KW-1185">Reference proteome</keyword>
<dbReference type="InterPro" id="IPR001073">
    <property type="entry name" value="C1q_dom"/>
</dbReference>
<gene>
    <name evidence="6" type="ORF">MCOR_20341</name>
</gene>
<feature type="transmembrane region" description="Helical" evidence="4">
    <location>
        <begin position="6"/>
        <end position="26"/>
    </location>
</feature>